<sequence>MTNERHEKGNDYLVYFYSTPAFMFQVIPVAYMFLTSKHEDTYLHALLRLRQLGLHGKTFLTDFEPALMNATQRVFGRLHGFSLHGCLIHFVFRVHEAVGTLHLTEFFRDTPSALVMLRRMSALPRLPAAQMGEGFTAVWQQFRHTNPDHYPTVFPFLMYFHNQWMVRVKPRRLSVYQLYHTTTNNVETNHRHFRRFITTPVPNAWDVTAAIQQVHQQATLTLGRFQGNLPTGRLRGQPLIMSASRVRRAERRLAAGGGGADVLQFLDTVSHAMENVIRDLERWAVPAERDQVPADGVGPPLPEDEPNDPNVPPPPPQPPGDQGVVIDDDQQN</sequence>
<keyword evidence="2" id="KW-0472">Membrane</keyword>
<name>A0A9C6X8N4_FRAOC</name>
<evidence type="ECO:0000313" key="4">
    <source>
        <dbReference type="RefSeq" id="XP_052131281.1"/>
    </source>
</evidence>
<keyword evidence="2" id="KW-0812">Transmembrane</keyword>
<dbReference type="RefSeq" id="XP_052131281.1">
    <property type="nucleotide sequence ID" value="XM_052275321.1"/>
</dbReference>
<dbReference type="KEGG" id="foc:127751579"/>
<dbReference type="AlphaFoldDB" id="A0A9C6X8N4"/>
<evidence type="ECO:0000256" key="1">
    <source>
        <dbReference type="SAM" id="MobiDB-lite"/>
    </source>
</evidence>
<protein>
    <submittedName>
        <fullName evidence="4">Uncharacterized protein LOC127751579</fullName>
    </submittedName>
</protein>
<feature type="region of interest" description="Disordered" evidence="1">
    <location>
        <begin position="287"/>
        <end position="332"/>
    </location>
</feature>
<evidence type="ECO:0000256" key="2">
    <source>
        <dbReference type="SAM" id="Phobius"/>
    </source>
</evidence>
<keyword evidence="3" id="KW-1185">Reference proteome</keyword>
<keyword evidence="2" id="KW-1133">Transmembrane helix</keyword>
<accession>A0A9C6X8N4</accession>
<dbReference type="GeneID" id="127751579"/>
<feature type="transmembrane region" description="Helical" evidence="2">
    <location>
        <begin position="12"/>
        <end position="34"/>
    </location>
</feature>
<feature type="compositionally biased region" description="Pro residues" evidence="1">
    <location>
        <begin position="309"/>
        <end position="319"/>
    </location>
</feature>
<reference evidence="4" key="1">
    <citation type="submission" date="2025-08" db="UniProtKB">
        <authorList>
            <consortium name="RefSeq"/>
        </authorList>
    </citation>
    <scope>IDENTIFICATION</scope>
    <source>
        <tissue evidence="4">Whole organism</tissue>
    </source>
</reference>
<dbReference type="Proteomes" id="UP000504606">
    <property type="component" value="Unplaced"/>
</dbReference>
<organism evidence="3 4">
    <name type="scientific">Frankliniella occidentalis</name>
    <name type="common">Western flower thrips</name>
    <name type="synonym">Euthrips occidentalis</name>
    <dbReference type="NCBI Taxonomy" id="133901"/>
    <lineage>
        <taxon>Eukaryota</taxon>
        <taxon>Metazoa</taxon>
        <taxon>Ecdysozoa</taxon>
        <taxon>Arthropoda</taxon>
        <taxon>Hexapoda</taxon>
        <taxon>Insecta</taxon>
        <taxon>Pterygota</taxon>
        <taxon>Neoptera</taxon>
        <taxon>Paraneoptera</taxon>
        <taxon>Thysanoptera</taxon>
        <taxon>Terebrantia</taxon>
        <taxon>Thripoidea</taxon>
        <taxon>Thripidae</taxon>
        <taxon>Frankliniella</taxon>
    </lineage>
</organism>
<evidence type="ECO:0000313" key="3">
    <source>
        <dbReference type="Proteomes" id="UP000504606"/>
    </source>
</evidence>
<proteinExistence type="predicted"/>
<gene>
    <name evidence="4" type="primary">LOC127751579</name>
</gene>
<dbReference type="OrthoDB" id="8047332at2759"/>